<organism evidence="5">
    <name type="scientific">Salvia splendens</name>
    <name type="common">Scarlet sage</name>
    <dbReference type="NCBI Taxonomy" id="180675"/>
    <lineage>
        <taxon>Eukaryota</taxon>
        <taxon>Viridiplantae</taxon>
        <taxon>Streptophyta</taxon>
        <taxon>Embryophyta</taxon>
        <taxon>Tracheophyta</taxon>
        <taxon>Spermatophyta</taxon>
        <taxon>Magnoliopsida</taxon>
        <taxon>eudicotyledons</taxon>
        <taxon>Gunneridae</taxon>
        <taxon>Pentapetalae</taxon>
        <taxon>asterids</taxon>
        <taxon>lamiids</taxon>
        <taxon>Lamiales</taxon>
        <taxon>Lamiaceae</taxon>
        <taxon>Nepetoideae</taxon>
        <taxon>Mentheae</taxon>
        <taxon>Salviinae</taxon>
        <taxon>Salvia</taxon>
        <taxon>Salvia subgen. Calosphace</taxon>
        <taxon>core Calosphace</taxon>
    </lineage>
</organism>
<name>A0A8X8Y248_SALSN</name>
<evidence type="ECO:0000256" key="1">
    <source>
        <dbReference type="ARBA" id="ARBA00006643"/>
    </source>
</evidence>
<dbReference type="Gene3D" id="1.25.40.10">
    <property type="entry name" value="Tetratricopeptide repeat domain"/>
    <property type="match status" value="1"/>
</dbReference>
<proteinExistence type="inferred from homology"/>
<keyword evidence="6" id="KW-1185">Reference proteome</keyword>
<evidence type="ECO:0000256" key="3">
    <source>
        <dbReference type="ARBA" id="ARBA00022946"/>
    </source>
</evidence>
<keyword evidence="3" id="KW-0809">Transit peptide</keyword>
<dbReference type="PANTHER" id="PTHR47926:SF347">
    <property type="entry name" value="PENTATRICOPEPTIDE REPEAT-CONTAINING PROTEIN"/>
    <property type="match status" value="1"/>
</dbReference>
<evidence type="ECO:0008006" key="7">
    <source>
        <dbReference type="Google" id="ProtNLM"/>
    </source>
</evidence>
<dbReference type="GO" id="GO:0009451">
    <property type="term" value="P:RNA modification"/>
    <property type="evidence" value="ECO:0007669"/>
    <property type="project" value="InterPro"/>
</dbReference>
<dbReference type="Pfam" id="PF01535">
    <property type="entry name" value="PPR"/>
    <property type="match status" value="2"/>
</dbReference>
<dbReference type="InterPro" id="IPR011990">
    <property type="entry name" value="TPR-like_helical_dom_sf"/>
</dbReference>
<dbReference type="Proteomes" id="UP000298416">
    <property type="component" value="Unassembled WGS sequence"/>
</dbReference>
<dbReference type="PANTHER" id="PTHR47926">
    <property type="entry name" value="PENTATRICOPEPTIDE REPEAT-CONTAINING PROTEIN"/>
    <property type="match status" value="1"/>
</dbReference>
<comment type="caution">
    <text evidence="5">The sequence shown here is derived from an EMBL/GenBank/DDBJ whole genome shotgun (WGS) entry which is preliminary data.</text>
</comment>
<dbReference type="InterPro" id="IPR046960">
    <property type="entry name" value="PPR_At4g14850-like_plant"/>
</dbReference>
<gene>
    <name evidence="5" type="ORF">SASPL_113743</name>
</gene>
<comment type="similarity">
    <text evidence="1">Belongs to the PPR family. PCMP-H subfamily.</text>
</comment>
<evidence type="ECO:0000313" key="5">
    <source>
        <dbReference type="EMBL" id="KAG6423349.1"/>
    </source>
</evidence>
<dbReference type="InterPro" id="IPR002885">
    <property type="entry name" value="PPR_rpt"/>
</dbReference>
<reference evidence="5" key="2">
    <citation type="submission" date="2020-08" db="EMBL/GenBank/DDBJ databases">
        <title>Plant Genome Project.</title>
        <authorList>
            <person name="Zhang R.-G."/>
        </authorList>
    </citation>
    <scope>NUCLEOTIDE SEQUENCE</scope>
    <source>
        <strain evidence="5">Huo1</strain>
        <tissue evidence="5">Leaf</tissue>
    </source>
</reference>
<reference evidence="5" key="1">
    <citation type="submission" date="2018-01" db="EMBL/GenBank/DDBJ databases">
        <authorList>
            <person name="Mao J.F."/>
        </authorList>
    </citation>
    <scope>NUCLEOTIDE SEQUENCE</scope>
    <source>
        <strain evidence="5">Huo1</strain>
        <tissue evidence="5">Leaf</tissue>
    </source>
</reference>
<dbReference type="FunFam" id="1.25.40.10:FF:000488">
    <property type="entry name" value="Pentatricopeptide repeat-containing protein, mitochondrial"/>
    <property type="match status" value="1"/>
</dbReference>
<dbReference type="PROSITE" id="PS51375">
    <property type="entry name" value="PPR"/>
    <property type="match status" value="1"/>
</dbReference>
<dbReference type="AlphaFoldDB" id="A0A8X8Y248"/>
<evidence type="ECO:0000256" key="4">
    <source>
        <dbReference type="PROSITE-ProRule" id="PRU00708"/>
    </source>
</evidence>
<accession>A0A8X8Y248</accession>
<sequence>MRRNDGMIPDDYILQCVMKACGMSNNQFMGKSVHCLTVKTGFDADVFVGSSVVDLYAKCGGLGDARKVFSEMPERNVISSMIYNYAQTGEDGEALRLFKAALWEGLDVNDFTFSSVIRVCGNSTLYELGRQMHA</sequence>
<dbReference type="GO" id="GO:0003723">
    <property type="term" value="F:RNA binding"/>
    <property type="evidence" value="ECO:0007669"/>
    <property type="project" value="InterPro"/>
</dbReference>
<dbReference type="EMBL" id="PNBA02000005">
    <property type="protein sequence ID" value="KAG6423349.1"/>
    <property type="molecule type" value="Genomic_DNA"/>
</dbReference>
<keyword evidence="2" id="KW-0677">Repeat</keyword>
<protein>
    <recommendedName>
        <fullName evidence="7">Pentatricopeptide repeat-containing protein</fullName>
    </recommendedName>
</protein>
<evidence type="ECO:0000313" key="6">
    <source>
        <dbReference type="Proteomes" id="UP000298416"/>
    </source>
</evidence>
<evidence type="ECO:0000256" key="2">
    <source>
        <dbReference type="ARBA" id="ARBA00022737"/>
    </source>
</evidence>
<feature type="repeat" description="PPR" evidence="4">
    <location>
        <begin position="45"/>
        <end position="79"/>
    </location>
</feature>